<evidence type="ECO:0000313" key="2">
    <source>
        <dbReference type="Proteomes" id="UP000278807"/>
    </source>
</evidence>
<gene>
    <name evidence="1" type="ORF">HNAJ_LOCUS4727</name>
</gene>
<dbReference type="WBParaSite" id="HNAJ_0000472901-mRNA-1">
    <property type="protein sequence ID" value="HNAJ_0000472901-mRNA-1"/>
    <property type="gene ID" value="HNAJ_0000472901"/>
</dbReference>
<dbReference type="EMBL" id="UZAE01003552">
    <property type="protein sequence ID" value="VDO00587.1"/>
    <property type="molecule type" value="Genomic_DNA"/>
</dbReference>
<evidence type="ECO:0000313" key="3">
    <source>
        <dbReference type="WBParaSite" id="HNAJ_0000472901-mRNA-1"/>
    </source>
</evidence>
<organism evidence="3">
    <name type="scientific">Rodentolepis nana</name>
    <name type="common">Dwarf tapeworm</name>
    <name type="synonym">Hymenolepis nana</name>
    <dbReference type="NCBI Taxonomy" id="102285"/>
    <lineage>
        <taxon>Eukaryota</taxon>
        <taxon>Metazoa</taxon>
        <taxon>Spiralia</taxon>
        <taxon>Lophotrochozoa</taxon>
        <taxon>Platyhelminthes</taxon>
        <taxon>Cestoda</taxon>
        <taxon>Eucestoda</taxon>
        <taxon>Cyclophyllidea</taxon>
        <taxon>Hymenolepididae</taxon>
        <taxon>Rodentolepis</taxon>
    </lineage>
</organism>
<keyword evidence="2" id="KW-1185">Reference proteome</keyword>
<dbReference type="Proteomes" id="UP000278807">
    <property type="component" value="Unassembled WGS sequence"/>
</dbReference>
<reference evidence="1 2" key="2">
    <citation type="submission" date="2018-11" db="EMBL/GenBank/DDBJ databases">
        <authorList>
            <consortium name="Pathogen Informatics"/>
        </authorList>
    </citation>
    <scope>NUCLEOTIDE SEQUENCE [LARGE SCALE GENOMIC DNA]</scope>
</reference>
<sequence>MWVLQALIRREFQTSRFNELKARIPDLKVQRTQSSNNRETVDSGTLRHSRLRESKPLLSLDYVSDSPHNEGLNQERIHVCNEIKARRREFQTSRCNELKARTKEK</sequence>
<name>A0A0R3TCE0_RODNA</name>
<dbReference type="OrthoDB" id="430044at2759"/>
<dbReference type="AlphaFoldDB" id="A0A0R3TCE0"/>
<reference evidence="3" key="1">
    <citation type="submission" date="2017-02" db="UniProtKB">
        <authorList>
            <consortium name="WormBaseParasite"/>
        </authorList>
    </citation>
    <scope>IDENTIFICATION</scope>
</reference>
<protein>
    <submittedName>
        <fullName evidence="3">BZIP domain-containing protein</fullName>
    </submittedName>
</protein>
<accession>A0A0R3TCE0</accession>
<evidence type="ECO:0000313" key="1">
    <source>
        <dbReference type="EMBL" id="VDO00587.1"/>
    </source>
</evidence>
<proteinExistence type="predicted"/>